<proteinExistence type="predicted"/>
<name>A0A8S5M0X2_9CAUD</name>
<organism evidence="1">
    <name type="scientific">Siphoviridae sp. ct37J14</name>
    <dbReference type="NCBI Taxonomy" id="2826280"/>
    <lineage>
        <taxon>Viruses</taxon>
        <taxon>Duplodnaviria</taxon>
        <taxon>Heunggongvirae</taxon>
        <taxon>Uroviricota</taxon>
        <taxon>Caudoviricetes</taxon>
    </lineage>
</organism>
<dbReference type="EMBL" id="BK014790">
    <property type="protein sequence ID" value="DAD75792.1"/>
    <property type="molecule type" value="Genomic_DNA"/>
</dbReference>
<protein>
    <submittedName>
        <fullName evidence="1">Restriction alleviation protein</fullName>
    </submittedName>
</protein>
<sequence length="67" mass="7229">MAKLKPCPFCGGEVDEIGGSCNFGKKIMLLKVKCRKCGTSVSLKTAWNVNAHLEAVEAWNRGVDKCG</sequence>
<dbReference type="NCBIfam" id="TIGR03655">
    <property type="entry name" value="anti_R_Lar"/>
    <property type="match status" value="1"/>
</dbReference>
<accession>A0A8S5M0X2</accession>
<evidence type="ECO:0000313" key="1">
    <source>
        <dbReference type="EMBL" id="DAD75792.1"/>
    </source>
</evidence>
<dbReference type="Pfam" id="PF14354">
    <property type="entry name" value="Lar_restr_allev"/>
    <property type="match status" value="1"/>
</dbReference>
<reference evidence="1" key="1">
    <citation type="journal article" date="2021" name="Proc. Natl. Acad. Sci. U.S.A.">
        <title>A Catalog of Tens of Thousands of Viruses from Human Metagenomes Reveals Hidden Associations with Chronic Diseases.</title>
        <authorList>
            <person name="Tisza M.J."/>
            <person name="Buck C.B."/>
        </authorList>
    </citation>
    <scope>NUCLEOTIDE SEQUENCE</scope>
    <source>
        <strain evidence="1">Ct37J14</strain>
    </source>
</reference>
<dbReference type="InterPro" id="IPR019908">
    <property type="entry name" value="Toxin_RalR"/>
</dbReference>